<proteinExistence type="predicted"/>
<gene>
    <name evidence="5" type="ORF">E2626_04230</name>
</gene>
<dbReference type="OrthoDB" id="9760950at2"/>
<dbReference type="InterPro" id="IPR032524">
    <property type="entry name" value="ABC_tran_C"/>
</dbReference>
<evidence type="ECO:0000256" key="3">
    <source>
        <dbReference type="SAM" id="Coils"/>
    </source>
</evidence>
<dbReference type="GO" id="GO:0003677">
    <property type="term" value="F:DNA binding"/>
    <property type="evidence" value="ECO:0007669"/>
    <property type="project" value="InterPro"/>
</dbReference>
<dbReference type="PANTHER" id="PTHR42855">
    <property type="entry name" value="ABC TRANSPORTER ATP-BINDING SUBUNIT"/>
    <property type="match status" value="1"/>
</dbReference>
<dbReference type="Pfam" id="PF12848">
    <property type="entry name" value="ABC_tran_Xtn"/>
    <property type="match status" value="1"/>
</dbReference>
<dbReference type="Pfam" id="PF00005">
    <property type="entry name" value="ABC_tran"/>
    <property type="match status" value="2"/>
</dbReference>
<evidence type="ECO:0000256" key="2">
    <source>
        <dbReference type="ARBA" id="ARBA00022840"/>
    </source>
</evidence>
<keyword evidence="1" id="KW-0547">Nucleotide-binding</keyword>
<dbReference type="PANTHER" id="PTHR42855:SF1">
    <property type="entry name" value="ABC TRANSPORTER DOMAIN-CONTAINING PROTEIN"/>
    <property type="match status" value="1"/>
</dbReference>
<sequence length="624" mass="71225">MKQCKILNITKSYGEKNLFQDLSFTITDSDKIGLIGVNGTGKSTLMKLITGVEYPDEGIIERPKNYTIKLLDQEPELNGELTIMETIFESDAEITKLMNQYTAIMKKYELKPESAEIQSEMLSIQQRMDEENAWDAASKAKSVLSKLGIQNTEMKLKQLSGGQKKRVALAQVLLEEPDLLLLDEPTNHLDYEAILWLGQYLQKYPGSLLFVSHDRYFIDQVSNSMLEIDKGKAYKYKGNYQRFIEAKAEREDQEASEERKKTNLYKNELAWMRKGAKARTTKQKARIQRFENLETSMSKEDDNELNIGALSSRLGKQVIELKNVSKKYDRVLFENFSLLVIPGDRIGIAGSNGSGKSTLMNMIAGRVKPDSGSVEIGQTVKIAYFSQEIEEIDQQLRMIEYIRESAEVVETAEGTISASQMLEQFLFPPESHGTPIYKLSGGEKRRLYLLKLLMKQPNVLMLDEPTNDLDTQTLTVLENFLDIFGGVVITVSHDRYFLDKVTDKLIIFKESGPPEVTLDDYSTYLEKQLNLPADEPVKNPLKEQNTAETKKEKTRLSYKEKLEWEEITSSIENIEGKIEALEQELNETGSDFVRAEEINAELVSLNDKLEELIERWSYLSEFAE</sequence>
<dbReference type="RefSeq" id="WP_134380007.1">
    <property type="nucleotide sequence ID" value="NZ_SORX01000002.1"/>
</dbReference>
<dbReference type="PROSITE" id="PS00211">
    <property type="entry name" value="ABC_TRANSPORTER_1"/>
    <property type="match status" value="1"/>
</dbReference>
<dbReference type="InterPro" id="IPR027417">
    <property type="entry name" value="P-loop_NTPase"/>
</dbReference>
<dbReference type="InterPro" id="IPR037118">
    <property type="entry name" value="Val-tRNA_synth_C_sf"/>
</dbReference>
<feature type="domain" description="ABC transporter" evidence="4">
    <location>
        <begin position="316"/>
        <end position="535"/>
    </location>
</feature>
<name>A0A4Y8LJ55_9BACL</name>
<dbReference type="CDD" id="cd03221">
    <property type="entry name" value="ABCF_EF-3"/>
    <property type="match status" value="2"/>
</dbReference>
<dbReference type="InterPro" id="IPR003593">
    <property type="entry name" value="AAA+_ATPase"/>
</dbReference>
<dbReference type="Proteomes" id="UP000297776">
    <property type="component" value="Unassembled WGS sequence"/>
</dbReference>
<dbReference type="GO" id="GO:0005524">
    <property type="term" value="F:ATP binding"/>
    <property type="evidence" value="ECO:0007669"/>
    <property type="project" value="UniProtKB-KW"/>
</dbReference>
<dbReference type="Gene3D" id="1.10.287.380">
    <property type="entry name" value="Valyl-tRNA synthetase, C-terminal domain"/>
    <property type="match status" value="1"/>
</dbReference>
<dbReference type="FunFam" id="3.40.50.300:FF:000011">
    <property type="entry name" value="Putative ABC transporter ATP-binding component"/>
    <property type="match status" value="1"/>
</dbReference>
<dbReference type="PROSITE" id="PS50893">
    <property type="entry name" value="ABC_TRANSPORTER_2"/>
    <property type="match status" value="2"/>
</dbReference>
<organism evidence="5 6">
    <name type="scientific">Jeotgalibacillus salarius</name>
    <dbReference type="NCBI Taxonomy" id="546023"/>
    <lineage>
        <taxon>Bacteria</taxon>
        <taxon>Bacillati</taxon>
        <taxon>Bacillota</taxon>
        <taxon>Bacilli</taxon>
        <taxon>Bacillales</taxon>
        <taxon>Caryophanaceae</taxon>
        <taxon>Jeotgalibacillus</taxon>
    </lineage>
</organism>
<evidence type="ECO:0000313" key="5">
    <source>
        <dbReference type="EMBL" id="TFE03026.1"/>
    </source>
</evidence>
<dbReference type="Pfam" id="PF16326">
    <property type="entry name" value="ABC_tran_CTD"/>
    <property type="match status" value="1"/>
</dbReference>
<feature type="domain" description="ABC transporter" evidence="4">
    <location>
        <begin position="4"/>
        <end position="255"/>
    </location>
</feature>
<dbReference type="Gene3D" id="3.40.50.300">
    <property type="entry name" value="P-loop containing nucleotide triphosphate hydrolases"/>
    <property type="match status" value="2"/>
</dbReference>
<accession>A0A4Y8LJ55</accession>
<dbReference type="EMBL" id="SORX01000002">
    <property type="protein sequence ID" value="TFE03026.1"/>
    <property type="molecule type" value="Genomic_DNA"/>
</dbReference>
<dbReference type="InterPro" id="IPR051309">
    <property type="entry name" value="ABCF_ATPase"/>
</dbReference>
<keyword evidence="2 5" id="KW-0067">ATP-binding</keyword>
<dbReference type="SUPFAM" id="SSF52540">
    <property type="entry name" value="P-loop containing nucleoside triphosphate hydrolases"/>
    <property type="match status" value="2"/>
</dbReference>
<protein>
    <submittedName>
        <fullName evidence="5">ABC transporter ATP-binding protein</fullName>
    </submittedName>
</protein>
<dbReference type="SMART" id="SM00382">
    <property type="entry name" value="AAA"/>
    <property type="match status" value="2"/>
</dbReference>
<dbReference type="AlphaFoldDB" id="A0A4Y8LJ55"/>
<comment type="caution">
    <text evidence="5">The sequence shown here is derived from an EMBL/GenBank/DDBJ whole genome shotgun (WGS) entry which is preliminary data.</text>
</comment>
<reference evidence="5 6" key="1">
    <citation type="submission" date="2019-03" db="EMBL/GenBank/DDBJ databases">
        <authorList>
            <person name="Yang Y."/>
        </authorList>
    </citation>
    <scope>NUCLEOTIDE SEQUENCE [LARGE SCALE GENOMIC DNA]</scope>
    <source>
        <strain evidence="5 6">ASL-1</strain>
    </source>
</reference>
<keyword evidence="6" id="KW-1185">Reference proteome</keyword>
<keyword evidence="3" id="KW-0175">Coiled coil</keyword>
<evidence type="ECO:0000259" key="4">
    <source>
        <dbReference type="PROSITE" id="PS50893"/>
    </source>
</evidence>
<dbReference type="InterPro" id="IPR017871">
    <property type="entry name" value="ABC_transporter-like_CS"/>
</dbReference>
<dbReference type="GO" id="GO:0016887">
    <property type="term" value="F:ATP hydrolysis activity"/>
    <property type="evidence" value="ECO:0007669"/>
    <property type="project" value="InterPro"/>
</dbReference>
<dbReference type="InterPro" id="IPR003439">
    <property type="entry name" value="ABC_transporter-like_ATP-bd"/>
</dbReference>
<evidence type="ECO:0000313" key="6">
    <source>
        <dbReference type="Proteomes" id="UP000297776"/>
    </source>
</evidence>
<evidence type="ECO:0000256" key="1">
    <source>
        <dbReference type="ARBA" id="ARBA00022741"/>
    </source>
</evidence>
<dbReference type="InterPro" id="IPR032781">
    <property type="entry name" value="ABC_tran_Xtn"/>
</dbReference>
<feature type="coiled-coil region" evidence="3">
    <location>
        <begin position="564"/>
        <end position="615"/>
    </location>
</feature>